<evidence type="ECO:0000313" key="2">
    <source>
        <dbReference type="EMBL" id="GAX25590.1"/>
    </source>
</evidence>
<evidence type="ECO:0000313" key="3">
    <source>
        <dbReference type="Proteomes" id="UP000198406"/>
    </source>
</evidence>
<dbReference type="PANTHER" id="PTHR40861:SF1">
    <property type="entry name" value="PHOSPHATIDATE PHOSPHATASE APP1 CATALYTIC DOMAIN-CONTAINING PROTEIN"/>
    <property type="match status" value="1"/>
</dbReference>
<dbReference type="InParanoid" id="A0A1Z5KGY8"/>
<dbReference type="EMBL" id="BDSP01000228">
    <property type="protein sequence ID" value="GAX25590.1"/>
    <property type="molecule type" value="Genomic_DNA"/>
</dbReference>
<dbReference type="AlphaFoldDB" id="A0A1Z5KGY8"/>
<name>A0A1Z5KGY8_FISSO</name>
<reference evidence="2 3" key="1">
    <citation type="journal article" date="2015" name="Plant Cell">
        <title>Oil accumulation by the oleaginous diatom Fistulifera solaris as revealed by the genome and transcriptome.</title>
        <authorList>
            <person name="Tanaka T."/>
            <person name="Maeda Y."/>
            <person name="Veluchamy A."/>
            <person name="Tanaka M."/>
            <person name="Abida H."/>
            <person name="Marechal E."/>
            <person name="Bowler C."/>
            <person name="Muto M."/>
            <person name="Sunaga Y."/>
            <person name="Tanaka M."/>
            <person name="Yoshino T."/>
            <person name="Taniguchi T."/>
            <person name="Fukuda Y."/>
            <person name="Nemoto M."/>
            <person name="Matsumoto M."/>
            <person name="Wong P.S."/>
            <person name="Aburatani S."/>
            <person name="Fujibuchi W."/>
        </authorList>
    </citation>
    <scope>NUCLEOTIDE SEQUENCE [LARGE SCALE GENOMIC DNA]</scope>
    <source>
        <strain evidence="2 3">JPCC DA0580</strain>
    </source>
</reference>
<keyword evidence="3" id="KW-1185">Reference proteome</keyword>
<sequence length="277" mass="30092">MAALLILLFWVSSLLITPLEALSNFYTQVISDVDDTLKSSGGLNVAGVALGGVDVQYERGVVYPGVAEFMFQLSSNNVATPAKVAILTARAEEFKAALELKASSSLARKFAQAGERAGVSGWGIGPVLYGSVAEWVIQDRKGLRKFTNFERLLQQDPTGEVLRYVYVGDTGELDQQAAETMLREYPEIVQAVFLHVVSGELGDVFIPPPKLINGRPVIFFRTYVGAALAAVELGLMPREGLVQVIDASVLSLADEPRSSDKWKDLEVDMERAVIVLN</sequence>
<gene>
    <name evidence="2" type="ORF">FisN_28Hh061</name>
</gene>
<organism evidence="2 3">
    <name type="scientific">Fistulifera solaris</name>
    <name type="common">Oleaginous diatom</name>
    <dbReference type="NCBI Taxonomy" id="1519565"/>
    <lineage>
        <taxon>Eukaryota</taxon>
        <taxon>Sar</taxon>
        <taxon>Stramenopiles</taxon>
        <taxon>Ochrophyta</taxon>
        <taxon>Bacillariophyta</taxon>
        <taxon>Bacillariophyceae</taxon>
        <taxon>Bacillariophycidae</taxon>
        <taxon>Naviculales</taxon>
        <taxon>Naviculaceae</taxon>
        <taxon>Fistulifera</taxon>
    </lineage>
</organism>
<proteinExistence type="predicted"/>
<comment type="caution">
    <text evidence="2">The sequence shown here is derived from an EMBL/GenBank/DDBJ whole genome shotgun (WGS) entry which is preliminary data.</text>
</comment>
<keyword evidence="1" id="KW-0732">Signal</keyword>
<protein>
    <submittedName>
        <fullName evidence="2">Uncharacterized protein</fullName>
    </submittedName>
</protein>
<dbReference type="OrthoDB" id="191535at2759"/>
<feature type="signal peptide" evidence="1">
    <location>
        <begin position="1"/>
        <end position="21"/>
    </location>
</feature>
<dbReference type="Proteomes" id="UP000198406">
    <property type="component" value="Unassembled WGS sequence"/>
</dbReference>
<feature type="chain" id="PRO_5012667490" evidence="1">
    <location>
        <begin position="22"/>
        <end position="277"/>
    </location>
</feature>
<evidence type="ECO:0000256" key="1">
    <source>
        <dbReference type="SAM" id="SignalP"/>
    </source>
</evidence>
<accession>A0A1Z5KGY8</accession>
<dbReference type="PANTHER" id="PTHR40861">
    <property type="entry name" value="DUF2183 DOMAIN-CONTAINING PROTEIN"/>
    <property type="match status" value="1"/>
</dbReference>